<keyword evidence="3" id="KW-1185">Reference proteome</keyword>
<dbReference type="InterPro" id="IPR039269">
    <property type="entry name" value="ANKFN1"/>
</dbReference>
<evidence type="ECO:0000313" key="2">
    <source>
        <dbReference type="EMBL" id="VDN25256.1"/>
    </source>
</evidence>
<reference evidence="2 3" key="2">
    <citation type="submission" date="2018-11" db="EMBL/GenBank/DDBJ databases">
        <authorList>
            <consortium name="Pathogen Informatics"/>
        </authorList>
    </citation>
    <scope>NUCLEOTIDE SEQUENCE [LARGE SCALE GENOMIC DNA]</scope>
</reference>
<feature type="domain" description="Fibronectin type-III" evidence="1">
    <location>
        <begin position="142"/>
        <end position="241"/>
    </location>
</feature>
<dbReference type="GO" id="GO:0061172">
    <property type="term" value="P:regulation of establishment of bipolar cell polarity"/>
    <property type="evidence" value="ECO:0007669"/>
    <property type="project" value="TreeGrafter"/>
</dbReference>
<dbReference type="Gene3D" id="2.60.40.10">
    <property type="entry name" value="Immunoglobulins"/>
    <property type="match status" value="1"/>
</dbReference>
<dbReference type="Proteomes" id="UP000271098">
    <property type="component" value="Unassembled WGS sequence"/>
</dbReference>
<dbReference type="SMART" id="SM00060">
    <property type="entry name" value="FN3"/>
    <property type="match status" value="1"/>
</dbReference>
<dbReference type="InterPro" id="IPR013783">
    <property type="entry name" value="Ig-like_fold"/>
</dbReference>
<dbReference type="GO" id="GO:0000132">
    <property type="term" value="P:establishment of mitotic spindle orientation"/>
    <property type="evidence" value="ECO:0007669"/>
    <property type="project" value="TreeGrafter"/>
</dbReference>
<dbReference type="SUPFAM" id="SSF49265">
    <property type="entry name" value="Fibronectin type III"/>
    <property type="match status" value="1"/>
</dbReference>
<dbReference type="WBParaSite" id="GPUH_0001506601-mRNA-1">
    <property type="protein sequence ID" value="GPUH_0001506601-mRNA-1"/>
    <property type="gene ID" value="GPUH_0001506601"/>
</dbReference>
<evidence type="ECO:0000259" key="1">
    <source>
        <dbReference type="PROSITE" id="PS50853"/>
    </source>
</evidence>
<evidence type="ECO:0000313" key="3">
    <source>
        <dbReference type="Proteomes" id="UP000271098"/>
    </source>
</evidence>
<gene>
    <name evidence="2" type="ORF">GPUH_LOCUS15046</name>
</gene>
<dbReference type="AlphaFoldDB" id="A0A183E255"/>
<dbReference type="PROSITE" id="PS50853">
    <property type="entry name" value="FN3"/>
    <property type="match status" value="1"/>
</dbReference>
<dbReference type="EMBL" id="UYRT01081966">
    <property type="protein sequence ID" value="VDN25256.1"/>
    <property type="molecule type" value="Genomic_DNA"/>
</dbReference>
<dbReference type="InterPro" id="IPR036116">
    <property type="entry name" value="FN3_sf"/>
</dbReference>
<evidence type="ECO:0000313" key="4">
    <source>
        <dbReference type="WBParaSite" id="GPUH_0001506601-mRNA-1"/>
    </source>
</evidence>
<dbReference type="InterPro" id="IPR003961">
    <property type="entry name" value="FN3_dom"/>
</dbReference>
<dbReference type="Pfam" id="PF00041">
    <property type="entry name" value="fn3"/>
    <property type="match status" value="1"/>
</dbReference>
<organism evidence="4">
    <name type="scientific">Gongylonema pulchrum</name>
    <dbReference type="NCBI Taxonomy" id="637853"/>
    <lineage>
        <taxon>Eukaryota</taxon>
        <taxon>Metazoa</taxon>
        <taxon>Ecdysozoa</taxon>
        <taxon>Nematoda</taxon>
        <taxon>Chromadorea</taxon>
        <taxon>Rhabditida</taxon>
        <taxon>Spirurina</taxon>
        <taxon>Spiruromorpha</taxon>
        <taxon>Spiruroidea</taxon>
        <taxon>Gongylonematidae</taxon>
        <taxon>Gongylonema</taxon>
    </lineage>
</organism>
<dbReference type="CDD" id="cd00063">
    <property type="entry name" value="FN3"/>
    <property type="match status" value="1"/>
</dbReference>
<dbReference type="PANTHER" id="PTHR21437:SF1">
    <property type="entry name" value="WIDE AWAKE"/>
    <property type="match status" value="1"/>
</dbReference>
<dbReference type="GO" id="GO:0005819">
    <property type="term" value="C:spindle"/>
    <property type="evidence" value="ECO:0007669"/>
    <property type="project" value="TreeGrafter"/>
</dbReference>
<name>A0A183E255_9BILA</name>
<dbReference type="OrthoDB" id="2428204at2759"/>
<proteinExistence type="predicted"/>
<reference evidence="4" key="1">
    <citation type="submission" date="2016-06" db="UniProtKB">
        <authorList>
            <consortium name="WormBaseParasite"/>
        </authorList>
    </citation>
    <scope>IDENTIFICATION</scope>
</reference>
<dbReference type="PANTHER" id="PTHR21437">
    <property type="entry name" value="WIDE AWAKE"/>
    <property type="match status" value="1"/>
</dbReference>
<sequence>MILSKTEIRLQDRVEDRYLGDWTLLELALMLDHRQCADALLQNGATVDVDACSFSCRLKLLQERSELVSYEIQCLKNNAIQNKDRVVNRHGRVDWLQQAFFQTFSSQLKKITFQDNWKQLQYLEKRLTQLKKMKAVVEHTIVPGPLTDVEAVVSGSDQLTIWWKDVRQHNMDSVVNYKVEWSLCDDFSSIEGSSLVNTISKNYAVISGLKRGLRYSVRVSAASIRGYGHPVRAVPQLLLISSKLHFTAQPFPEFKFAV</sequence>
<accession>A0A183E255</accession>
<protein>
    <submittedName>
        <fullName evidence="4">Fibronectin type-III domain-containing protein</fullName>
    </submittedName>
</protein>